<accession>A0A8H8SUX7</accession>
<feature type="region of interest" description="Disordered" evidence="1">
    <location>
        <begin position="51"/>
        <end position="74"/>
    </location>
</feature>
<organism evidence="2 3">
    <name type="scientific">Rhizoctonia solani</name>
    <dbReference type="NCBI Taxonomy" id="456999"/>
    <lineage>
        <taxon>Eukaryota</taxon>
        <taxon>Fungi</taxon>
        <taxon>Dikarya</taxon>
        <taxon>Basidiomycota</taxon>
        <taxon>Agaricomycotina</taxon>
        <taxon>Agaricomycetes</taxon>
        <taxon>Cantharellales</taxon>
        <taxon>Ceratobasidiaceae</taxon>
        <taxon>Rhizoctonia</taxon>
    </lineage>
</organism>
<dbReference type="GeneID" id="67024767"/>
<protein>
    <submittedName>
        <fullName evidence="2">Uncharacterized protein</fullName>
    </submittedName>
</protein>
<evidence type="ECO:0000256" key="1">
    <source>
        <dbReference type="SAM" id="MobiDB-lite"/>
    </source>
</evidence>
<evidence type="ECO:0000313" key="3">
    <source>
        <dbReference type="Proteomes" id="UP000650533"/>
    </source>
</evidence>
<gene>
    <name evidence="2" type="ORF">RhiXN_02487</name>
</gene>
<dbReference type="Proteomes" id="UP000650533">
    <property type="component" value="Chromosome 3"/>
</dbReference>
<dbReference type="KEGG" id="rsx:RhiXN_02487"/>
<proteinExistence type="predicted"/>
<name>A0A8H8SUX7_9AGAM</name>
<evidence type="ECO:0000313" key="2">
    <source>
        <dbReference type="EMBL" id="QRW17563.1"/>
    </source>
</evidence>
<sequence>MEPKLLAAPAVHNKYGQLDHLEQKFGKQAEAIKETRSIVEGISQTIDGLEARVSQAPQPSTPEDWKPPAVKETP</sequence>
<dbReference type="AlphaFoldDB" id="A0A8H8SUX7"/>
<dbReference type="EMBL" id="CP059660">
    <property type="protein sequence ID" value="QRW17563.1"/>
    <property type="molecule type" value="Genomic_DNA"/>
</dbReference>
<reference evidence="2" key="1">
    <citation type="submission" date="2020-05" db="EMBL/GenBank/DDBJ databases">
        <title>Evolutionary and genomic comparisons of hybrid uninucleate and nonhybrid Rhizoctonia fungi.</title>
        <authorList>
            <person name="Li C."/>
            <person name="Chen X."/>
        </authorList>
    </citation>
    <scope>NUCLEOTIDE SEQUENCE</scope>
    <source>
        <strain evidence="2">AG-1 IA</strain>
    </source>
</reference>
<dbReference type="RefSeq" id="XP_043177800.1">
    <property type="nucleotide sequence ID" value="XM_043322304.1"/>
</dbReference>